<dbReference type="EMBL" id="MU863933">
    <property type="protein sequence ID" value="KAK4199383.1"/>
    <property type="molecule type" value="Genomic_DNA"/>
</dbReference>
<evidence type="ECO:0000313" key="3">
    <source>
        <dbReference type="Proteomes" id="UP001303160"/>
    </source>
</evidence>
<reference evidence="2" key="1">
    <citation type="journal article" date="2023" name="Mol. Phylogenet. Evol.">
        <title>Genome-scale phylogeny and comparative genomics of the fungal order Sordariales.</title>
        <authorList>
            <person name="Hensen N."/>
            <person name="Bonometti L."/>
            <person name="Westerberg I."/>
            <person name="Brannstrom I.O."/>
            <person name="Guillou S."/>
            <person name="Cros-Aarteil S."/>
            <person name="Calhoun S."/>
            <person name="Haridas S."/>
            <person name="Kuo A."/>
            <person name="Mondo S."/>
            <person name="Pangilinan J."/>
            <person name="Riley R."/>
            <person name="LaButti K."/>
            <person name="Andreopoulos B."/>
            <person name="Lipzen A."/>
            <person name="Chen C."/>
            <person name="Yan M."/>
            <person name="Daum C."/>
            <person name="Ng V."/>
            <person name="Clum A."/>
            <person name="Steindorff A."/>
            <person name="Ohm R.A."/>
            <person name="Martin F."/>
            <person name="Silar P."/>
            <person name="Natvig D.O."/>
            <person name="Lalanne C."/>
            <person name="Gautier V."/>
            <person name="Ament-Velasquez S.L."/>
            <person name="Kruys A."/>
            <person name="Hutchinson M.I."/>
            <person name="Powell A.J."/>
            <person name="Barry K."/>
            <person name="Miller A.N."/>
            <person name="Grigoriev I.V."/>
            <person name="Debuchy R."/>
            <person name="Gladieux P."/>
            <person name="Hiltunen Thoren M."/>
            <person name="Johannesson H."/>
        </authorList>
    </citation>
    <scope>NUCLEOTIDE SEQUENCE</scope>
    <source>
        <strain evidence="2">CBS 315.58</strain>
    </source>
</reference>
<feature type="compositionally biased region" description="Basic residues" evidence="1">
    <location>
        <begin position="71"/>
        <end position="82"/>
    </location>
</feature>
<feature type="compositionally biased region" description="Polar residues" evidence="1">
    <location>
        <begin position="158"/>
        <end position="179"/>
    </location>
</feature>
<feature type="compositionally biased region" description="Low complexity" evidence="1">
    <location>
        <begin position="92"/>
        <end position="113"/>
    </location>
</feature>
<keyword evidence="3" id="KW-1185">Reference proteome</keyword>
<sequence length="499" mass="53208">MQRSGATPTQTAAPFFASLFGGGGHSSNSNNSHDDSSSLSPTRKSPGKPIRSLSRPTSSGVDADDTGASPARRHNVLHKSRDRRPSFGRKPSFSFTSSSSPKRRANSSSSSANGAPTRPPAFQLFSDSSVNPVPPLPDFALAQAVNKLSRETDAVLLSPTSTPEGFSKMLSRTTPTNGQLAPPPVLQGGGGSQTSELSVVHQHIQETANKRISTLEYLRKAHEGRIYWFNTLLFDKPDLQRMPYFDPRKLARRATNYLLLGISLPAVIDLNSSNAVEFLKSFNTLLTEFDSFQQLHSESGASSSSLSRARIPQMFRRAAGPAKTRRSSSATTAAAAAATANVAASAEPSLAEQQLAQLESLALTPSITNTSTTYPGVGSGTANVTHPASIMNFAGSEIDLLPGEEYTHLLTPSLPFDPDFFETFATLCDVLIDTYTRLLGLLPSPNHCGGSVAELFSKADGKVRKLLVQGVVREFEEGTRSGARSEVANVGRVVLSGLM</sequence>
<feature type="compositionally biased region" description="Low complexity" evidence="1">
    <location>
        <begin position="1"/>
        <end position="19"/>
    </location>
</feature>
<feature type="region of interest" description="Disordered" evidence="1">
    <location>
        <begin position="1"/>
        <end position="129"/>
    </location>
</feature>
<organism evidence="2 3">
    <name type="scientific">Triangularia verruculosa</name>
    <dbReference type="NCBI Taxonomy" id="2587418"/>
    <lineage>
        <taxon>Eukaryota</taxon>
        <taxon>Fungi</taxon>
        <taxon>Dikarya</taxon>
        <taxon>Ascomycota</taxon>
        <taxon>Pezizomycotina</taxon>
        <taxon>Sordariomycetes</taxon>
        <taxon>Sordariomycetidae</taxon>
        <taxon>Sordariales</taxon>
        <taxon>Podosporaceae</taxon>
        <taxon>Triangularia</taxon>
    </lineage>
</organism>
<dbReference type="PANTHER" id="PTHR37332:SF1">
    <property type="entry name" value="ELMO DOMAIN-CONTAINING PROTEIN"/>
    <property type="match status" value="1"/>
</dbReference>
<accession>A0AAN6XER9</accession>
<comment type="caution">
    <text evidence="2">The sequence shown here is derived from an EMBL/GenBank/DDBJ whole genome shotgun (WGS) entry which is preliminary data.</text>
</comment>
<dbReference type="PANTHER" id="PTHR37332">
    <property type="entry name" value="EXPRESSED PROTEIN"/>
    <property type="match status" value="1"/>
</dbReference>
<gene>
    <name evidence="2" type="ORF">QBC40DRAFT_228090</name>
</gene>
<evidence type="ECO:0000313" key="2">
    <source>
        <dbReference type="EMBL" id="KAK4199383.1"/>
    </source>
</evidence>
<dbReference type="Proteomes" id="UP001303160">
    <property type="component" value="Unassembled WGS sequence"/>
</dbReference>
<name>A0AAN6XER9_9PEZI</name>
<feature type="region of interest" description="Disordered" evidence="1">
    <location>
        <begin position="158"/>
        <end position="195"/>
    </location>
</feature>
<reference evidence="2" key="2">
    <citation type="submission" date="2023-05" db="EMBL/GenBank/DDBJ databases">
        <authorList>
            <consortium name="Lawrence Berkeley National Laboratory"/>
            <person name="Steindorff A."/>
            <person name="Hensen N."/>
            <person name="Bonometti L."/>
            <person name="Westerberg I."/>
            <person name="Brannstrom I.O."/>
            <person name="Guillou S."/>
            <person name="Cros-Aarteil S."/>
            <person name="Calhoun S."/>
            <person name="Haridas S."/>
            <person name="Kuo A."/>
            <person name="Mondo S."/>
            <person name="Pangilinan J."/>
            <person name="Riley R."/>
            <person name="Labutti K."/>
            <person name="Andreopoulos B."/>
            <person name="Lipzen A."/>
            <person name="Chen C."/>
            <person name="Yanf M."/>
            <person name="Daum C."/>
            <person name="Ng V."/>
            <person name="Clum A."/>
            <person name="Ohm R."/>
            <person name="Martin F."/>
            <person name="Silar P."/>
            <person name="Natvig D."/>
            <person name="Lalanne C."/>
            <person name="Gautier V."/>
            <person name="Ament-Velasquez S.L."/>
            <person name="Kruys A."/>
            <person name="Hutchinson M.I."/>
            <person name="Powell A.J."/>
            <person name="Barry K."/>
            <person name="Miller A.N."/>
            <person name="Grigoriev I.V."/>
            <person name="Debuchy R."/>
            <person name="Gladieux P."/>
            <person name="Thoren M.H."/>
            <person name="Johannesson H."/>
        </authorList>
    </citation>
    <scope>NUCLEOTIDE SEQUENCE</scope>
    <source>
        <strain evidence="2">CBS 315.58</strain>
    </source>
</reference>
<dbReference type="AlphaFoldDB" id="A0AAN6XER9"/>
<protein>
    <submittedName>
        <fullName evidence="2">Uncharacterized protein</fullName>
    </submittedName>
</protein>
<evidence type="ECO:0000256" key="1">
    <source>
        <dbReference type="SAM" id="MobiDB-lite"/>
    </source>
</evidence>
<proteinExistence type="predicted"/>